<dbReference type="InterPro" id="IPR002104">
    <property type="entry name" value="Integrase_catalytic"/>
</dbReference>
<evidence type="ECO:0000256" key="2">
    <source>
        <dbReference type="ARBA" id="ARBA00022908"/>
    </source>
</evidence>
<comment type="caution">
    <text evidence="6">The sequence shown here is derived from an EMBL/GenBank/DDBJ whole genome shotgun (WGS) entry which is preliminary data.</text>
</comment>
<dbReference type="PANTHER" id="PTHR30629:SF2">
    <property type="entry name" value="PROPHAGE INTEGRASE INTS-RELATED"/>
    <property type="match status" value="1"/>
</dbReference>
<dbReference type="GO" id="GO:0006310">
    <property type="term" value="P:DNA recombination"/>
    <property type="evidence" value="ECO:0007669"/>
    <property type="project" value="UniProtKB-KW"/>
</dbReference>
<keyword evidence="7" id="KW-1185">Reference proteome</keyword>
<evidence type="ECO:0000259" key="5">
    <source>
        <dbReference type="PROSITE" id="PS51898"/>
    </source>
</evidence>
<dbReference type="Proteomes" id="UP000316545">
    <property type="component" value="Unassembled WGS sequence"/>
</dbReference>
<dbReference type="Pfam" id="PF13356">
    <property type="entry name" value="Arm-DNA-bind_3"/>
    <property type="match status" value="1"/>
</dbReference>
<dbReference type="CDD" id="cd00796">
    <property type="entry name" value="INT_Rci_Hp1_C"/>
    <property type="match status" value="1"/>
</dbReference>
<dbReference type="Gene3D" id="1.10.150.130">
    <property type="match status" value="1"/>
</dbReference>
<dbReference type="InterPro" id="IPR013762">
    <property type="entry name" value="Integrase-like_cat_sf"/>
</dbReference>
<dbReference type="PANTHER" id="PTHR30629">
    <property type="entry name" value="PROPHAGE INTEGRASE"/>
    <property type="match status" value="1"/>
</dbReference>
<evidence type="ECO:0000256" key="1">
    <source>
        <dbReference type="ARBA" id="ARBA00008857"/>
    </source>
</evidence>
<accession>A0A560FC83</accession>
<organism evidence="6 7">
    <name type="scientific">Nitrospirillum amazonense</name>
    <dbReference type="NCBI Taxonomy" id="28077"/>
    <lineage>
        <taxon>Bacteria</taxon>
        <taxon>Pseudomonadati</taxon>
        <taxon>Pseudomonadota</taxon>
        <taxon>Alphaproteobacteria</taxon>
        <taxon>Rhodospirillales</taxon>
        <taxon>Azospirillaceae</taxon>
        <taxon>Nitrospirillum</taxon>
    </lineage>
</organism>
<dbReference type="PROSITE" id="PS51898">
    <property type="entry name" value="TYR_RECOMBINASE"/>
    <property type="match status" value="1"/>
</dbReference>
<keyword evidence="4" id="KW-0233">DNA recombination</keyword>
<dbReference type="InterPro" id="IPR010998">
    <property type="entry name" value="Integrase_recombinase_N"/>
</dbReference>
<name>A0A560FC83_9PROT</name>
<dbReference type="SUPFAM" id="SSF56349">
    <property type="entry name" value="DNA breaking-rejoining enzymes"/>
    <property type="match status" value="1"/>
</dbReference>
<dbReference type="GO" id="GO:0003677">
    <property type="term" value="F:DNA binding"/>
    <property type="evidence" value="ECO:0007669"/>
    <property type="project" value="UniProtKB-KW"/>
</dbReference>
<dbReference type="Gene3D" id="3.30.160.390">
    <property type="entry name" value="Integrase, DNA-binding domain"/>
    <property type="match status" value="1"/>
</dbReference>
<dbReference type="InterPro" id="IPR025166">
    <property type="entry name" value="Integrase_DNA_bind_dom"/>
</dbReference>
<sequence>MQAKITKKLVDQVQPGHVDIVIFDTVLKGFLLKVTPKGTKTYLVRYRMGGRATPLQKFTIGRHGSPWTPETARTEAERLLGRVRLGGNPVEEKRARLVQAFTVADLADRYLLQHAGTKNKPSTVAEATRLVEKVIKPELGARAVESITRADVATLHHKFRETPRQANHVLAVLSKMMALAEVWGFRPDASNPCRAIERYKEVKRERFLSVEEIARLGEAINARQEAYGASSSLSAITLLLLTGMRVGEAVALRWEDVQLGEGMLVIRDAKAGGRRHPIGAAAVDFLSGLERTGPWVLMSRETDTHIGVIAVDVMWRKLRKEAGLEDARVHDLRHTVGTFAGQTGANAFLVRDKLGHKTLAMTGRYVSKDANPLRELSDKVEGRIMGALKAGGKVEGRG</sequence>
<dbReference type="Gene3D" id="1.10.443.10">
    <property type="entry name" value="Intergrase catalytic core"/>
    <property type="match status" value="1"/>
</dbReference>
<proteinExistence type="inferred from homology"/>
<dbReference type="InterPro" id="IPR050808">
    <property type="entry name" value="Phage_Integrase"/>
</dbReference>
<evidence type="ECO:0000313" key="7">
    <source>
        <dbReference type="Proteomes" id="UP000316545"/>
    </source>
</evidence>
<keyword evidence="3" id="KW-0238">DNA-binding</keyword>
<feature type="domain" description="Tyr recombinase" evidence="5">
    <location>
        <begin position="203"/>
        <end position="378"/>
    </location>
</feature>
<dbReference type="GO" id="GO:0015074">
    <property type="term" value="P:DNA integration"/>
    <property type="evidence" value="ECO:0007669"/>
    <property type="project" value="UniProtKB-KW"/>
</dbReference>
<dbReference type="AlphaFoldDB" id="A0A560FC83"/>
<dbReference type="EMBL" id="VITO01000022">
    <property type="protein sequence ID" value="TWB19221.1"/>
    <property type="molecule type" value="Genomic_DNA"/>
</dbReference>
<dbReference type="InterPro" id="IPR011010">
    <property type="entry name" value="DNA_brk_join_enz"/>
</dbReference>
<comment type="similarity">
    <text evidence="1">Belongs to the 'phage' integrase family.</text>
</comment>
<evidence type="ECO:0000256" key="4">
    <source>
        <dbReference type="ARBA" id="ARBA00023172"/>
    </source>
</evidence>
<dbReference type="RefSeq" id="WP_145619714.1">
    <property type="nucleotide sequence ID" value="NZ_VITO01000022.1"/>
</dbReference>
<evidence type="ECO:0000313" key="6">
    <source>
        <dbReference type="EMBL" id="TWB19221.1"/>
    </source>
</evidence>
<gene>
    <name evidence="6" type="ORF">FBZ88_12276</name>
</gene>
<keyword evidence="2" id="KW-0229">DNA integration</keyword>
<reference evidence="6 7" key="1">
    <citation type="submission" date="2019-06" db="EMBL/GenBank/DDBJ databases">
        <title>Genomic Encyclopedia of Type Strains, Phase IV (KMG-V): Genome sequencing to study the core and pangenomes of soil and plant-associated prokaryotes.</title>
        <authorList>
            <person name="Whitman W."/>
        </authorList>
    </citation>
    <scope>NUCLEOTIDE SEQUENCE [LARGE SCALE GENOMIC DNA]</scope>
    <source>
        <strain evidence="6 7">BR 11865</strain>
    </source>
</reference>
<dbReference type="Pfam" id="PF00589">
    <property type="entry name" value="Phage_integrase"/>
    <property type="match status" value="1"/>
</dbReference>
<dbReference type="InterPro" id="IPR038488">
    <property type="entry name" value="Integrase_DNA-bd_sf"/>
</dbReference>
<evidence type="ECO:0000256" key="3">
    <source>
        <dbReference type="ARBA" id="ARBA00023125"/>
    </source>
</evidence>
<protein>
    <submittedName>
        <fullName evidence="6">Site-specific recombinase XerD</fullName>
    </submittedName>
</protein>